<sequence length="125" mass="14593">MSVTIAYITIRYEERNSESRSRCQFCRQRQLGAILRTLEGPQSASDVKNQWLNNVTSFPPDMQRHAFYIRICTSKNIILFLYTERVFLRQALFAFIVSQTSVRFSATVIWNIAVLEFLSYLAVNL</sequence>
<reference evidence="1 2" key="1">
    <citation type="journal article" date="2023" name="Sci. Data">
        <title>Genome assembly of the Korean intertidal mud-creeper Batillaria attramentaria.</title>
        <authorList>
            <person name="Patra A.K."/>
            <person name="Ho P.T."/>
            <person name="Jun S."/>
            <person name="Lee S.J."/>
            <person name="Kim Y."/>
            <person name="Won Y.J."/>
        </authorList>
    </citation>
    <scope>NUCLEOTIDE SEQUENCE [LARGE SCALE GENOMIC DNA]</scope>
    <source>
        <strain evidence="1">Wonlab-2016</strain>
    </source>
</reference>
<evidence type="ECO:0000313" key="1">
    <source>
        <dbReference type="EMBL" id="KAK7503740.1"/>
    </source>
</evidence>
<comment type="caution">
    <text evidence="1">The sequence shown here is derived from an EMBL/GenBank/DDBJ whole genome shotgun (WGS) entry which is preliminary data.</text>
</comment>
<protein>
    <submittedName>
        <fullName evidence="1">Uncharacterized protein</fullName>
    </submittedName>
</protein>
<keyword evidence="2" id="KW-1185">Reference proteome</keyword>
<dbReference type="Proteomes" id="UP001519460">
    <property type="component" value="Unassembled WGS sequence"/>
</dbReference>
<organism evidence="1 2">
    <name type="scientific">Batillaria attramentaria</name>
    <dbReference type="NCBI Taxonomy" id="370345"/>
    <lineage>
        <taxon>Eukaryota</taxon>
        <taxon>Metazoa</taxon>
        <taxon>Spiralia</taxon>
        <taxon>Lophotrochozoa</taxon>
        <taxon>Mollusca</taxon>
        <taxon>Gastropoda</taxon>
        <taxon>Caenogastropoda</taxon>
        <taxon>Sorbeoconcha</taxon>
        <taxon>Cerithioidea</taxon>
        <taxon>Batillariidae</taxon>
        <taxon>Batillaria</taxon>
    </lineage>
</organism>
<gene>
    <name evidence="1" type="ORF">BaRGS_00004863</name>
</gene>
<name>A0ABD0LW50_9CAEN</name>
<dbReference type="EMBL" id="JACVVK020000018">
    <property type="protein sequence ID" value="KAK7503740.1"/>
    <property type="molecule type" value="Genomic_DNA"/>
</dbReference>
<evidence type="ECO:0000313" key="2">
    <source>
        <dbReference type="Proteomes" id="UP001519460"/>
    </source>
</evidence>
<proteinExistence type="predicted"/>
<accession>A0ABD0LW50</accession>
<dbReference type="AlphaFoldDB" id="A0ABD0LW50"/>